<evidence type="ECO:0000313" key="1">
    <source>
        <dbReference type="EMBL" id="MBX51366.1"/>
    </source>
</evidence>
<reference evidence="1" key="1">
    <citation type="submission" date="2018-02" db="EMBL/GenBank/DDBJ databases">
        <title>Rhizophora mucronata_Transcriptome.</title>
        <authorList>
            <person name="Meera S.P."/>
            <person name="Sreeshan A."/>
            <person name="Augustine A."/>
        </authorList>
    </citation>
    <scope>NUCLEOTIDE SEQUENCE</scope>
    <source>
        <tissue evidence="1">Leaf</tissue>
    </source>
</reference>
<organism evidence="1">
    <name type="scientific">Rhizophora mucronata</name>
    <name type="common">Asiatic mangrove</name>
    <dbReference type="NCBI Taxonomy" id="61149"/>
    <lineage>
        <taxon>Eukaryota</taxon>
        <taxon>Viridiplantae</taxon>
        <taxon>Streptophyta</taxon>
        <taxon>Embryophyta</taxon>
        <taxon>Tracheophyta</taxon>
        <taxon>Spermatophyta</taxon>
        <taxon>Magnoliopsida</taxon>
        <taxon>eudicotyledons</taxon>
        <taxon>Gunneridae</taxon>
        <taxon>Pentapetalae</taxon>
        <taxon>rosids</taxon>
        <taxon>fabids</taxon>
        <taxon>Malpighiales</taxon>
        <taxon>Rhizophoraceae</taxon>
        <taxon>Rhizophora</taxon>
    </lineage>
</organism>
<dbReference type="AlphaFoldDB" id="A0A2P2P9C4"/>
<sequence length="53" mass="5953">MLSQNCPLSQKCVITKYSRSNQKVSPSKPIIDQDTVIHAEKSIAHNVQLTIMQ</sequence>
<accession>A0A2P2P9C4</accession>
<protein>
    <submittedName>
        <fullName evidence="1">Uncharacterized protein</fullName>
    </submittedName>
</protein>
<name>A0A2P2P9C4_RHIMU</name>
<dbReference type="EMBL" id="GGEC01070882">
    <property type="protein sequence ID" value="MBX51366.1"/>
    <property type="molecule type" value="Transcribed_RNA"/>
</dbReference>
<proteinExistence type="predicted"/>